<comment type="caution">
    <text evidence="1">The sequence shown here is derived from an EMBL/GenBank/DDBJ whole genome shotgun (WGS) entry which is preliminary data.</text>
</comment>
<evidence type="ECO:0000313" key="2">
    <source>
        <dbReference type="Proteomes" id="UP000516260"/>
    </source>
</evidence>
<keyword evidence="2" id="KW-1185">Reference proteome</keyword>
<accession>A0A4Z2C121</accession>
<dbReference type="Proteomes" id="UP000516260">
    <property type="component" value="Chromosome 15"/>
</dbReference>
<dbReference type="EMBL" id="SWLE01000007">
    <property type="protein sequence ID" value="TNM98131.1"/>
    <property type="molecule type" value="Genomic_DNA"/>
</dbReference>
<protein>
    <submittedName>
        <fullName evidence="1">Uncharacterized protein</fullName>
    </submittedName>
</protein>
<organism evidence="1 2">
    <name type="scientific">Takifugu bimaculatus</name>
    <dbReference type="NCBI Taxonomy" id="433685"/>
    <lineage>
        <taxon>Eukaryota</taxon>
        <taxon>Metazoa</taxon>
        <taxon>Chordata</taxon>
        <taxon>Craniata</taxon>
        <taxon>Vertebrata</taxon>
        <taxon>Euteleostomi</taxon>
        <taxon>Actinopterygii</taxon>
        <taxon>Neopterygii</taxon>
        <taxon>Teleostei</taxon>
        <taxon>Neoteleostei</taxon>
        <taxon>Acanthomorphata</taxon>
        <taxon>Eupercaria</taxon>
        <taxon>Tetraodontiformes</taxon>
        <taxon>Tetradontoidea</taxon>
        <taxon>Tetraodontidae</taxon>
        <taxon>Takifugu</taxon>
    </lineage>
</organism>
<reference evidence="1 2" key="1">
    <citation type="submission" date="2019-04" db="EMBL/GenBank/DDBJ databases">
        <title>The sequence and de novo assembly of Takifugu bimaculatus genome using PacBio and Hi-C technologies.</title>
        <authorList>
            <person name="Xu P."/>
            <person name="Liu B."/>
            <person name="Zhou Z."/>
        </authorList>
    </citation>
    <scope>NUCLEOTIDE SEQUENCE [LARGE SCALE GENOMIC DNA]</scope>
    <source>
        <strain evidence="1">TB-2018</strain>
        <tissue evidence="1">Muscle</tissue>
    </source>
</reference>
<name>A0A4Z2C121_9TELE</name>
<gene>
    <name evidence="1" type="ORF">fugu_014377</name>
</gene>
<proteinExistence type="predicted"/>
<evidence type="ECO:0000313" key="1">
    <source>
        <dbReference type="EMBL" id="TNM98131.1"/>
    </source>
</evidence>
<sequence length="200" mass="22373">MLARRPHARAIRPATVGVVCADFSQATLSPTRKHKQERMMRFEVSGTLVIKFPSVLEGFQSDKQLPSPPPPLLFLAPPVTLFTRRNRLHFPTSGRVRLGGFVPIVGSGRTRQTGSEAFQKRRVSVEVRDSHQQEKLCCLGDFQRAKAAPSGPLAARRRKLLQWTDARLLMENSLRTGGKSLGDKVCLLPFMFQRKEGKKG</sequence>
<dbReference type="AlphaFoldDB" id="A0A4Z2C121"/>